<sequence>MYKSSTVGVVIPAYNEEGFIGDVLDSLPEFVDQVFVIDDCSTDNTWAEIKEYVDAEAHQASGTVAGTDQMMIADGAGEAVPESQRFLDRRIVPVRHQTNGGRGAAVQTGYELALMSDMDVIAVLDGDGQMDPDILDRILDPVVDGDADYAKGNRLISRSHCGQMSNWRLFGNVVLTILTKIASGHWNMRDPQNGYTAISTTALEQLSLNDLFDDYGFLNDILIHLDAHGMTIQDVPMEALYGDESSGIRYGSFIPQLSMLLLSGFFWRLQRKYFPA</sequence>
<comment type="caution">
    <text evidence="2">The sequence shown here is derived from an EMBL/GenBank/DDBJ whole genome shotgun (WGS) entry which is preliminary data.</text>
</comment>
<dbReference type="OrthoDB" id="43988at2157"/>
<name>A0A4C2EL95_9EURY</name>
<keyword evidence="3" id="KW-1185">Reference proteome</keyword>
<dbReference type="Pfam" id="PF00535">
    <property type="entry name" value="Glycos_transf_2"/>
    <property type="match status" value="2"/>
</dbReference>
<evidence type="ECO:0000313" key="3">
    <source>
        <dbReference type="Proteomes" id="UP000304382"/>
    </source>
</evidence>
<dbReference type="SUPFAM" id="SSF53448">
    <property type="entry name" value="Nucleotide-diphospho-sugar transferases"/>
    <property type="match status" value="1"/>
</dbReference>
<organism evidence="2 3">
    <name type="scientific">Haloarcula mannanilytica</name>
    <dbReference type="NCBI Taxonomy" id="2509225"/>
    <lineage>
        <taxon>Archaea</taxon>
        <taxon>Methanobacteriati</taxon>
        <taxon>Methanobacteriota</taxon>
        <taxon>Stenosarchaea group</taxon>
        <taxon>Halobacteria</taxon>
        <taxon>Halobacteriales</taxon>
        <taxon>Haloarculaceae</taxon>
        <taxon>Haloarcula</taxon>
    </lineage>
</organism>
<dbReference type="PANTHER" id="PTHR48090">
    <property type="entry name" value="UNDECAPRENYL-PHOSPHATE 4-DEOXY-4-FORMAMIDO-L-ARABINOSE TRANSFERASE-RELATED"/>
    <property type="match status" value="1"/>
</dbReference>
<accession>A0A4C2EL95</accession>
<dbReference type="RefSeq" id="WP_137684603.1">
    <property type="nucleotide sequence ID" value="NZ_BIXZ01000006.1"/>
</dbReference>
<dbReference type="InterPro" id="IPR029044">
    <property type="entry name" value="Nucleotide-diphossugar_trans"/>
</dbReference>
<evidence type="ECO:0000259" key="1">
    <source>
        <dbReference type="Pfam" id="PF00535"/>
    </source>
</evidence>
<dbReference type="PANTHER" id="PTHR48090:SF7">
    <property type="entry name" value="RFBJ PROTEIN"/>
    <property type="match status" value="1"/>
</dbReference>
<protein>
    <recommendedName>
        <fullName evidence="1">Glycosyltransferase 2-like domain-containing protein</fullName>
    </recommendedName>
</protein>
<proteinExistence type="predicted"/>
<feature type="domain" description="Glycosyltransferase 2-like" evidence="1">
    <location>
        <begin position="84"/>
        <end position="196"/>
    </location>
</feature>
<evidence type="ECO:0000313" key="2">
    <source>
        <dbReference type="EMBL" id="GCF15062.1"/>
    </source>
</evidence>
<dbReference type="InterPro" id="IPR050256">
    <property type="entry name" value="Glycosyltransferase_2"/>
</dbReference>
<dbReference type="Gene3D" id="3.90.550.10">
    <property type="entry name" value="Spore Coat Polysaccharide Biosynthesis Protein SpsA, Chain A"/>
    <property type="match status" value="1"/>
</dbReference>
<dbReference type="AlphaFoldDB" id="A0A4C2EL95"/>
<feature type="domain" description="Glycosyltransferase 2-like" evidence="1">
    <location>
        <begin position="9"/>
        <end position="54"/>
    </location>
</feature>
<dbReference type="EMBL" id="BIXZ01000006">
    <property type="protein sequence ID" value="GCF15062.1"/>
    <property type="molecule type" value="Genomic_DNA"/>
</dbReference>
<reference evidence="2 3" key="1">
    <citation type="submission" date="2019-02" db="EMBL/GenBank/DDBJ databases">
        <title>Haloarcula mannanilyticum sp. nov., a mannan degrading haloarchaeon isolated from commercial salt.</title>
        <authorList>
            <person name="Enomoto S."/>
            <person name="Shimane Y."/>
            <person name="Kamekura M."/>
            <person name="Ito T."/>
            <person name="Moriya O."/>
            <person name="Ihara K."/>
            <person name="Takahashi-Ando N."/>
            <person name="Fukushima Y."/>
            <person name="Yoshida Y."/>
            <person name="Usama R."/>
            <person name="Takai K."/>
            <person name="Minegishi H."/>
        </authorList>
    </citation>
    <scope>NUCLEOTIDE SEQUENCE [LARGE SCALE GENOMIC DNA]</scope>
    <source>
        <strain evidence="2 3">MD130-1</strain>
    </source>
</reference>
<gene>
    <name evidence="2" type="ORF">Harman_29970</name>
</gene>
<dbReference type="InterPro" id="IPR001173">
    <property type="entry name" value="Glyco_trans_2-like"/>
</dbReference>
<dbReference type="CDD" id="cd04179">
    <property type="entry name" value="DPM_DPG-synthase_like"/>
    <property type="match status" value="1"/>
</dbReference>
<dbReference type="Proteomes" id="UP000304382">
    <property type="component" value="Unassembled WGS sequence"/>
</dbReference>